<name>A0ABQ9GU56_9NEOP</name>
<accession>A0ABQ9GU56</accession>
<organism evidence="1 2">
    <name type="scientific">Dryococelus australis</name>
    <dbReference type="NCBI Taxonomy" id="614101"/>
    <lineage>
        <taxon>Eukaryota</taxon>
        <taxon>Metazoa</taxon>
        <taxon>Ecdysozoa</taxon>
        <taxon>Arthropoda</taxon>
        <taxon>Hexapoda</taxon>
        <taxon>Insecta</taxon>
        <taxon>Pterygota</taxon>
        <taxon>Neoptera</taxon>
        <taxon>Polyneoptera</taxon>
        <taxon>Phasmatodea</taxon>
        <taxon>Verophasmatodea</taxon>
        <taxon>Anareolatae</taxon>
        <taxon>Phasmatidae</taxon>
        <taxon>Eurycanthinae</taxon>
        <taxon>Dryococelus</taxon>
    </lineage>
</organism>
<evidence type="ECO:0000313" key="2">
    <source>
        <dbReference type="Proteomes" id="UP001159363"/>
    </source>
</evidence>
<dbReference type="Proteomes" id="UP001159363">
    <property type="component" value="Chromosome 8"/>
</dbReference>
<dbReference type="SUPFAM" id="SSF88723">
    <property type="entry name" value="PIN domain-like"/>
    <property type="match status" value="1"/>
</dbReference>
<dbReference type="EMBL" id="JARBHB010000009">
    <property type="protein sequence ID" value="KAJ8875534.1"/>
    <property type="molecule type" value="Genomic_DNA"/>
</dbReference>
<gene>
    <name evidence="1" type="ORF">PR048_023429</name>
</gene>
<reference evidence="1 2" key="1">
    <citation type="submission" date="2023-02" db="EMBL/GenBank/DDBJ databases">
        <title>LHISI_Scaffold_Assembly.</title>
        <authorList>
            <person name="Stuart O.P."/>
            <person name="Cleave R."/>
            <person name="Magrath M.J.L."/>
            <person name="Mikheyev A.S."/>
        </authorList>
    </citation>
    <scope>NUCLEOTIDE SEQUENCE [LARGE SCALE GENOMIC DNA]</scope>
    <source>
        <strain evidence="1">Daus_M_001</strain>
        <tissue evidence="1">Leg muscle</tissue>
    </source>
</reference>
<dbReference type="InterPro" id="IPR029060">
    <property type="entry name" value="PIN-like_dom_sf"/>
</dbReference>
<protein>
    <submittedName>
        <fullName evidence="1">Uncharacterized protein</fullName>
    </submittedName>
</protein>
<evidence type="ECO:0000313" key="1">
    <source>
        <dbReference type="EMBL" id="KAJ8875534.1"/>
    </source>
</evidence>
<proteinExistence type="predicted"/>
<sequence length="490" mass="54802">MEMLNGVSCSTSEQHVERHESRHVADMRDAYVFRSCLDNHSPWGSGVAGDGNINCDSSVSVGTEGIKSMVGSSFGNVKLSRKNRANPLASMSRSVIFFDETVPVSPQQFFVRIASVIHHQGGDLMVYLKYELVPIPPFLFDEVSILRFPPLPRQVNKADTIIIDGGYLLHVVVWDYPSTYGEVVNTYLQYVVKNYSTSVIVVFDGYGESLSTKGEERKRSASFMCSRNIELDRSTAVRTSQRDFLKNTHNKEQLIRLLIESFEHAGLVVIQAPADADTLIVETALRNYPVNKQVVVLANDTDIIIVLIARSNENTSISILCPGNSTAPGKLFNIFEIQKYISKTARIFFVLPCSHWLRDIASIFKNTSATVEDITSAGEKFVMYLYTSENFSSLNELRGHLYGRTVTQHTVMASFDLVNLPPTSAACMQHLRRTYLQFQEWLGNSRTPTDWGWREVRQTLIPISSDLSPAPEGLLHLMSCGCICECGSKL</sequence>
<comment type="caution">
    <text evidence="1">The sequence shown here is derived from an EMBL/GenBank/DDBJ whole genome shotgun (WGS) entry which is preliminary data.</text>
</comment>
<dbReference type="Gene3D" id="3.40.50.1010">
    <property type="entry name" value="5'-nuclease"/>
    <property type="match status" value="1"/>
</dbReference>
<keyword evidence="2" id="KW-1185">Reference proteome</keyword>